<reference evidence="6 7" key="1">
    <citation type="submission" date="2015-09" db="EMBL/GenBank/DDBJ databases">
        <title>Draft genome of the parasitic nematode Teladorsagia circumcincta isolate WARC Sus (inbred).</title>
        <authorList>
            <person name="Mitreva M."/>
        </authorList>
    </citation>
    <scope>NUCLEOTIDE SEQUENCE [LARGE SCALE GENOMIC DNA]</scope>
    <source>
        <strain evidence="6 7">S</strain>
    </source>
</reference>
<evidence type="ECO:0000256" key="4">
    <source>
        <dbReference type="ARBA" id="ARBA00023152"/>
    </source>
</evidence>
<name>A0A2G9TD72_TELCI</name>
<dbReference type="GO" id="GO:0006096">
    <property type="term" value="P:glycolytic process"/>
    <property type="evidence" value="ECO:0007669"/>
    <property type="project" value="UniProtKB-UniPathway"/>
</dbReference>
<gene>
    <name evidence="6" type="ORF">TELCIR_22688</name>
</gene>
<evidence type="ECO:0000313" key="7">
    <source>
        <dbReference type="Proteomes" id="UP000230423"/>
    </source>
</evidence>
<dbReference type="AlphaFoldDB" id="A0A2G9TD72"/>
<comment type="pathway">
    <text evidence="1">Carbohydrate degradation; glycolysis; D-glyceraldehyde 3-phosphate and glycerone phosphate from D-glucose: step 4/4.</text>
</comment>
<sequence>LFCRTDSFAKWRCVEHWTSHFSTRAYWGLANHHVYLEVTSLKPNMVTPGVDCPNKVSHEEMGVAIVTALRRRVPAAVPSTTFLSGGQSELHATI</sequence>
<dbReference type="GO" id="GO:0004332">
    <property type="term" value="F:fructose-bisphosphate aldolase activity"/>
    <property type="evidence" value="ECO:0007669"/>
    <property type="project" value="UniProtKB-EC"/>
</dbReference>
<evidence type="ECO:0000256" key="2">
    <source>
        <dbReference type="ARBA" id="ARBA00010387"/>
    </source>
</evidence>
<dbReference type="Proteomes" id="UP000230423">
    <property type="component" value="Unassembled WGS sequence"/>
</dbReference>
<dbReference type="UniPathway" id="UPA00109">
    <property type="reaction ID" value="UER00183"/>
</dbReference>
<accession>A0A2G9TD72</accession>
<dbReference type="EMBL" id="KZ383590">
    <property type="protein sequence ID" value="PIO55921.1"/>
    <property type="molecule type" value="Genomic_DNA"/>
</dbReference>
<keyword evidence="4" id="KW-0324">Glycolysis</keyword>
<evidence type="ECO:0000256" key="5">
    <source>
        <dbReference type="ARBA" id="ARBA00023239"/>
    </source>
</evidence>
<keyword evidence="5" id="KW-0456">Lyase</keyword>
<proteinExistence type="inferred from homology"/>
<dbReference type="SUPFAM" id="SSF51569">
    <property type="entry name" value="Aldolase"/>
    <property type="match status" value="1"/>
</dbReference>
<keyword evidence="7" id="KW-1185">Reference proteome</keyword>
<organism evidence="6 7">
    <name type="scientific">Teladorsagia circumcincta</name>
    <name type="common">Brown stomach worm</name>
    <name type="synonym">Ostertagia circumcincta</name>
    <dbReference type="NCBI Taxonomy" id="45464"/>
    <lineage>
        <taxon>Eukaryota</taxon>
        <taxon>Metazoa</taxon>
        <taxon>Ecdysozoa</taxon>
        <taxon>Nematoda</taxon>
        <taxon>Chromadorea</taxon>
        <taxon>Rhabditida</taxon>
        <taxon>Rhabditina</taxon>
        <taxon>Rhabditomorpha</taxon>
        <taxon>Strongyloidea</taxon>
        <taxon>Trichostrongylidae</taxon>
        <taxon>Teladorsagia</taxon>
    </lineage>
</organism>
<dbReference type="PANTHER" id="PTHR11627">
    <property type="entry name" value="FRUCTOSE-BISPHOSPHATE ALDOLASE"/>
    <property type="match status" value="1"/>
</dbReference>
<dbReference type="OrthoDB" id="36455at2759"/>
<dbReference type="EC" id="4.1.2.13" evidence="3"/>
<feature type="non-terminal residue" evidence="6">
    <location>
        <position position="1"/>
    </location>
</feature>
<evidence type="ECO:0000313" key="6">
    <source>
        <dbReference type="EMBL" id="PIO55921.1"/>
    </source>
</evidence>
<dbReference type="InterPro" id="IPR013785">
    <property type="entry name" value="Aldolase_TIM"/>
</dbReference>
<dbReference type="Pfam" id="PF00274">
    <property type="entry name" value="Glycolytic"/>
    <property type="match status" value="1"/>
</dbReference>
<dbReference type="InterPro" id="IPR000741">
    <property type="entry name" value="FBA_I"/>
</dbReference>
<comment type="similarity">
    <text evidence="2">Belongs to the class I fructose-bisphosphate aldolase family.</text>
</comment>
<protein>
    <recommendedName>
        <fullName evidence="3">fructose-bisphosphate aldolase</fullName>
        <ecNumber evidence="3">4.1.2.13</ecNumber>
    </recommendedName>
</protein>
<evidence type="ECO:0000256" key="3">
    <source>
        <dbReference type="ARBA" id="ARBA00013068"/>
    </source>
</evidence>
<evidence type="ECO:0000256" key="1">
    <source>
        <dbReference type="ARBA" id="ARBA00004714"/>
    </source>
</evidence>
<dbReference type="Gene3D" id="3.20.20.70">
    <property type="entry name" value="Aldolase class I"/>
    <property type="match status" value="1"/>
</dbReference>